<dbReference type="Proteomes" id="UP000694864">
    <property type="component" value="Chromosome 4"/>
</dbReference>
<sequence length="580" mass="66166">MGVSDLAVGQKFESKASLVARLKVLSVLEKFDYNTRASRPRLLIVECWVGGCKWRLRASTIGNSLVMHIRKYCRQHTCSVMERSALTRNATPPILGHLYKDSIGGIGGYVVPNLVGEGLNLRYGIQLGYWKVHRTLIKAREYVRGTPESAYAELPSYLYRLRCSNPGTFTRLDVDAEDRFKYVFIAIAGCIQGFKYMRKVVVVDGTFLNGEYKGTLLIATTQDGNFNIFPLAYALIDTENDESWEWFFTQLSCVIPDDEGLAMISNRHTSIGKAIGKIYPRASLGICTYNLHKNIIQRFSGSDTFRHVKKAAAAYHVVDFNEYFQEIQESNPQLHAYLVRTDVCKWSTAHFPGDRYNFTRSNIAESINKVLSPARVYPVVELLEAVRNMLTRWFASRRKQAAVMPIVLTKGVENLLEERIEEARRLIVQEIEEHQFQVSGGTSMHVVNLRYNRCSCRRFDLERIPCVHAIAAAEKANKSRIHQCHPCFRRDYLCSGYDKSIMPSDESCIVPTKDREYKCKPPFVKNPPGRPKMSKMKSFHEVAFETKRPRKQHACSQCLLVGHNRTTCPANMQGRGVRFL</sequence>
<organism evidence="6 7">
    <name type="scientific">Camelina sativa</name>
    <name type="common">False flax</name>
    <name type="synonym">Myagrum sativum</name>
    <dbReference type="NCBI Taxonomy" id="90675"/>
    <lineage>
        <taxon>Eukaryota</taxon>
        <taxon>Viridiplantae</taxon>
        <taxon>Streptophyta</taxon>
        <taxon>Embryophyta</taxon>
        <taxon>Tracheophyta</taxon>
        <taxon>Spermatophyta</taxon>
        <taxon>Magnoliopsida</taxon>
        <taxon>eudicotyledons</taxon>
        <taxon>Gunneridae</taxon>
        <taxon>Pentapetalae</taxon>
        <taxon>rosids</taxon>
        <taxon>malvids</taxon>
        <taxon>Brassicales</taxon>
        <taxon>Brassicaceae</taxon>
        <taxon>Camelineae</taxon>
        <taxon>Camelina</taxon>
    </lineage>
</organism>
<dbReference type="InterPro" id="IPR018289">
    <property type="entry name" value="MULE_transposase_dom"/>
</dbReference>
<proteinExistence type="predicted"/>
<dbReference type="InterPro" id="IPR006564">
    <property type="entry name" value="Znf_PMZ"/>
</dbReference>
<dbReference type="PANTHER" id="PTHR31973:SF187">
    <property type="entry name" value="MUTATOR TRANSPOSASE MUDRA PROTEIN"/>
    <property type="match status" value="1"/>
</dbReference>
<reference evidence="6" key="1">
    <citation type="journal article" date="2014" name="Nat. Commun.">
        <title>The emerging biofuel crop Camelina sativa retains a highly undifferentiated hexaploid genome structure.</title>
        <authorList>
            <person name="Kagale S."/>
            <person name="Koh C."/>
            <person name="Nixon J."/>
            <person name="Bollina V."/>
            <person name="Clarke W.E."/>
            <person name="Tuteja R."/>
            <person name="Spillane C."/>
            <person name="Robinson S.J."/>
            <person name="Links M.G."/>
            <person name="Clarke C."/>
            <person name="Higgins E.E."/>
            <person name="Huebert T."/>
            <person name="Sharpe A.G."/>
            <person name="Parkin I.A."/>
        </authorList>
    </citation>
    <scope>NUCLEOTIDE SEQUENCE [LARGE SCALE GENOMIC DNA]</scope>
    <source>
        <strain evidence="6">cv. DH55</strain>
    </source>
</reference>
<keyword evidence="3" id="KW-0862">Zinc</keyword>
<protein>
    <submittedName>
        <fullName evidence="7">Uncharacterized protein LOC104783884</fullName>
    </submittedName>
</protein>
<evidence type="ECO:0000313" key="6">
    <source>
        <dbReference type="Proteomes" id="UP000694864"/>
    </source>
</evidence>
<feature type="domain" description="SWIM-type" evidence="5">
    <location>
        <begin position="445"/>
        <end position="477"/>
    </location>
</feature>
<evidence type="ECO:0000259" key="5">
    <source>
        <dbReference type="PROSITE" id="PS50966"/>
    </source>
</evidence>
<dbReference type="RefSeq" id="XP_010507288.1">
    <property type="nucleotide sequence ID" value="XM_010508986.1"/>
</dbReference>
<dbReference type="InterPro" id="IPR007527">
    <property type="entry name" value="Znf_SWIM"/>
</dbReference>
<keyword evidence="1" id="KW-0479">Metal-binding</keyword>
<reference evidence="7" key="2">
    <citation type="submission" date="2025-08" db="UniProtKB">
        <authorList>
            <consortium name="RefSeq"/>
        </authorList>
    </citation>
    <scope>IDENTIFICATION</scope>
    <source>
        <tissue evidence="7">Leaf</tissue>
    </source>
</reference>
<evidence type="ECO:0000256" key="2">
    <source>
        <dbReference type="ARBA" id="ARBA00022771"/>
    </source>
</evidence>
<evidence type="ECO:0000313" key="7">
    <source>
        <dbReference type="RefSeq" id="XP_010507288.1"/>
    </source>
</evidence>
<dbReference type="Pfam" id="PF04434">
    <property type="entry name" value="SWIM"/>
    <property type="match status" value="1"/>
</dbReference>
<dbReference type="PROSITE" id="PS50966">
    <property type="entry name" value="ZF_SWIM"/>
    <property type="match status" value="1"/>
</dbReference>
<name>A0ABM0YX88_CAMSA</name>
<dbReference type="SMART" id="SM00575">
    <property type="entry name" value="ZnF_PMZ"/>
    <property type="match status" value="1"/>
</dbReference>
<dbReference type="InterPro" id="IPR004332">
    <property type="entry name" value="Transposase_MuDR"/>
</dbReference>
<evidence type="ECO:0000256" key="1">
    <source>
        <dbReference type="ARBA" id="ARBA00022723"/>
    </source>
</evidence>
<keyword evidence="6" id="KW-1185">Reference proteome</keyword>
<dbReference type="Pfam" id="PF10551">
    <property type="entry name" value="MULE"/>
    <property type="match status" value="1"/>
</dbReference>
<dbReference type="PANTHER" id="PTHR31973">
    <property type="entry name" value="POLYPROTEIN, PUTATIVE-RELATED"/>
    <property type="match status" value="1"/>
</dbReference>
<accession>A0ABM0YX88</accession>
<dbReference type="Pfam" id="PF03108">
    <property type="entry name" value="DBD_Tnp_Mut"/>
    <property type="match status" value="1"/>
</dbReference>
<keyword evidence="2 4" id="KW-0863">Zinc-finger</keyword>
<evidence type="ECO:0000256" key="4">
    <source>
        <dbReference type="PROSITE-ProRule" id="PRU00325"/>
    </source>
</evidence>
<gene>
    <name evidence="7" type="primary">LOC104783884</name>
</gene>
<dbReference type="GeneID" id="104783884"/>
<evidence type="ECO:0000256" key="3">
    <source>
        <dbReference type="ARBA" id="ARBA00022833"/>
    </source>
</evidence>